<dbReference type="AlphaFoldDB" id="A0AA94KZA0"/>
<keyword evidence="3" id="KW-1185">Reference proteome</keyword>
<keyword evidence="1" id="KW-0812">Transmembrane</keyword>
<sequence>MSTDKQPSVARRDPADLAPSVDRDWANEFILELRMLDVPGHRIGDALVTVEAHVRDSGEAVGEAFGDAIAYARQLARDEPGRAVPVTARSIIAAVVGLLGMFTLPAALTAWLEDTTASITAGQLAVAALALALLLGFALAADRALRVLVRRAWVGAVGTVLFLAAAIAIILALPTVVVELPPLLLGGAGLLLLAVSTALSWSEFTADDSVLAPGEQPPSRGPGRRVAALIMPAFALVILLFTWVMHLLA</sequence>
<dbReference type="EMBL" id="FOZN01000002">
    <property type="protein sequence ID" value="SFS08681.1"/>
    <property type="molecule type" value="Genomic_DNA"/>
</dbReference>
<organism evidence="2 3">
    <name type="scientific">Agrococcus baldri</name>
    <dbReference type="NCBI Taxonomy" id="153730"/>
    <lineage>
        <taxon>Bacteria</taxon>
        <taxon>Bacillati</taxon>
        <taxon>Actinomycetota</taxon>
        <taxon>Actinomycetes</taxon>
        <taxon>Micrococcales</taxon>
        <taxon>Microbacteriaceae</taxon>
        <taxon>Agrococcus</taxon>
    </lineage>
</organism>
<evidence type="ECO:0000313" key="3">
    <source>
        <dbReference type="Proteomes" id="UP000198506"/>
    </source>
</evidence>
<feature type="transmembrane region" description="Helical" evidence="1">
    <location>
        <begin position="91"/>
        <end position="112"/>
    </location>
</feature>
<dbReference type="Proteomes" id="UP000198506">
    <property type="component" value="Unassembled WGS sequence"/>
</dbReference>
<accession>A0AA94KZA0</accession>
<name>A0AA94KZA0_9MICO</name>
<evidence type="ECO:0000313" key="2">
    <source>
        <dbReference type="EMBL" id="SFS08681.1"/>
    </source>
</evidence>
<gene>
    <name evidence="2" type="ORF">SAMN04487783_1140</name>
</gene>
<protein>
    <submittedName>
        <fullName evidence="2">Uncharacterized protein</fullName>
    </submittedName>
</protein>
<feature type="transmembrane region" description="Helical" evidence="1">
    <location>
        <begin position="226"/>
        <end position="248"/>
    </location>
</feature>
<proteinExistence type="predicted"/>
<keyword evidence="1" id="KW-0472">Membrane</keyword>
<evidence type="ECO:0000256" key="1">
    <source>
        <dbReference type="SAM" id="Phobius"/>
    </source>
</evidence>
<keyword evidence="1" id="KW-1133">Transmembrane helix</keyword>
<reference evidence="2 3" key="1">
    <citation type="submission" date="2016-10" db="EMBL/GenBank/DDBJ databases">
        <authorList>
            <person name="Varghese N."/>
            <person name="Submissions S."/>
        </authorList>
    </citation>
    <scope>NUCLEOTIDE SEQUENCE [LARGE SCALE GENOMIC DNA]</scope>
    <source>
        <strain evidence="2 3">IAM 15147</strain>
    </source>
</reference>
<feature type="transmembrane region" description="Helical" evidence="1">
    <location>
        <begin position="118"/>
        <end position="140"/>
    </location>
</feature>
<dbReference type="RefSeq" id="WP_092916777.1">
    <property type="nucleotide sequence ID" value="NZ_FOZN01000002.1"/>
</dbReference>
<feature type="transmembrane region" description="Helical" evidence="1">
    <location>
        <begin position="152"/>
        <end position="177"/>
    </location>
</feature>
<feature type="transmembrane region" description="Helical" evidence="1">
    <location>
        <begin position="183"/>
        <end position="205"/>
    </location>
</feature>
<comment type="caution">
    <text evidence="2">The sequence shown here is derived from an EMBL/GenBank/DDBJ whole genome shotgun (WGS) entry which is preliminary data.</text>
</comment>